<dbReference type="GO" id="GO:0010181">
    <property type="term" value="F:FMN binding"/>
    <property type="evidence" value="ECO:0007669"/>
    <property type="project" value="InterPro"/>
</dbReference>
<accession>A0A9P5P1R2</accession>
<reference evidence="2" key="1">
    <citation type="submission" date="2020-11" db="EMBL/GenBank/DDBJ databases">
        <authorList>
            <consortium name="DOE Joint Genome Institute"/>
            <person name="Ahrendt S."/>
            <person name="Riley R."/>
            <person name="Andreopoulos W."/>
            <person name="Labutti K."/>
            <person name="Pangilinan J."/>
            <person name="Ruiz-Duenas F.J."/>
            <person name="Barrasa J.M."/>
            <person name="Sanchez-Garcia M."/>
            <person name="Camarero S."/>
            <person name="Miyauchi S."/>
            <person name="Serrano A."/>
            <person name="Linde D."/>
            <person name="Babiker R."/>
            <person name="Drula E."/>
            <person name="Ayuso-Fernandez I."/>
            <person name="Pacheco R."/>
            <person name="Padilla G."/>
            <person name="Ferreira P."/>
            <person name="Barriuso J."/>
            <person name="Kellner H."/>
            <person name="Castanera R."/>
            <person name="Alfaro M."/>
            <person name="Ramirez L."/>
            <person name="Pisabarro A.G."/>
            <person name="Kuo A."/>
            <person name="Tritt A."/>
            <person name="Lipzen A."/>
            <person name="He G."/>
            <person name="Yan M."/>
            <person name="Ng V."/>
            <person name="Cullen D."/>
            <person name="Martin F."/>
            <person name="Rosso M.-N."/>
            <person name="Henrissat B."/>
            <person name="Hibbett D."/>
            <person name="Martinez A.T."/>
            <person name="Grigoriev I.V."/>
        </authorList>
    </citation>
    <scope>NUCLEOTIDE SEQUENCE</scope>
    <source>
        <strain evidence="2">AH 40177</strain>
    </source>
</reference>
<feature type="domain" description="NADH:flavin oxidoreductase/NADH oxidase N-terminal" evidence="1">
    <location>
        <begin position="10"/>
        <end position="354"/>
    </location>
</feature>
<dbReference type="EMBL" id="JADNRY010000593">
    <property type="protein sequence ID" value="KAF9037910.1"/>
    <property type="molecule type" value="Genomic_DNA"/>
</dbReference>
<dbReference type="OrthoDB" id="276546at2759"/>
<keyword evidence="3" id="KW-1185">Reference proteome</keyword>
<sequence length="390" mass="42981">MSSPTTKSPLIEPISFGSSLTLRNRVFISALTRNRSVPTNVPNDLNVEYYRQRARSAGLIVTEGVLITQQGTAWPHAPGIWNKEQVAAWKKVTDAVHEGGSVIFAQLWHLGRISHPDAPEQVASGKPVYAPSAIVARGGKFRFLPGEPGYVTPTAIEDPTELLDLFEQAAVNAKEAGFDGVELHGAGGYLIQQFLDSTANKRTDSWGGSIPNRARFGLQTLERLIKVFGGDRVGVKLSPSGGFNDVGMPLQETIDTYNYFITEADKLGLAYFVLLRHIDWLDPVIDGKKRATPHDVLTTYAPAVKNAKYFSNGGFTREEAEAVVRDGKAAGIFFGDLWISHPDLAWRIEHNKPLDNVADSSTKYGKNYAPEEELRRGYVDYKDYRESGSK</sequence>
<dbReference type="AlphaFoldDB" id="A0A9P5P1R2"/>
<dbReference type="Pfam" id="PF00724">
    <property type="entry name" value="Oxidored_FMN"/>
    <property type="match status" value="1"/>
</dbReference>
<dbReference type="Proteomes" id="UP000772434">
    <property type="component" value="Unassembled WGS sequence"/>
</dbReference>
<dbReference type="InterPro" id="IPR045247">
    <property type="entry name" value="Oye-like"/>
</dbReference>
<evidence type="ECO:0000313" key="2">
    <source>
        <dbReference type="EMBL" id="KAF9037910.1"/>
    </source>
</evidence>
<comment type="caution">
    <text evidence="2">The sequence shown here is derived from an EMBL/GenBank/DDBJ whole genome shotgun (WGS) entry which is preliminary data.</text>
</comment>
<dbReference type="CDD" id="cd02933">
    <property type="entry name" value="OYE_like_FMN"/>
    <property type="match status" value="1"/>
</dbReference>
<proteinExistence type="predicted"/>
<name>A0A9P5P1R2_9AGAR</name>
<dbReference type="GO" id="GO:0016491">
    <property type="term" value="F:oxidoreductase activity"/>
    <property type="evidence" value="ECO:0007669"/>
    <property type="project" value="InterPro"/>
</dbReference>
<evidence type="ECO:0000259" key="1">
    <source>
        <dbReference type="Pfam" id="PF00724"/>
    </source>
</evidence>
<protein>
    <recommendedName>
        <fullName evidence="1">NADH:flavin oxidoreductase/NADH oxidase N-terminal domain-containing protein</fullName>
    </recommendedName>
</protein>
<dbReference type="Gene3D" id="3.20.20.70">
    <property type="entry name" value="Aldolase class I"/>
    <property type="match status" value="1"/>
</dbReference>
<gene>
    <name evidence="2" type="ORF">BDP27DRAFT_1347943</name>
</gene>
<dbReference type="PANTHER" id="PTHR22893:SF91">
    <property type="entry name" value="NADPH DEHYDROGENASE 2-RELATED"/>
    <property type="match status" value="1"/>
</dbReference>
<dbReference type="PANTHER" id="PTHR22893">
    <property type="entry name" value="NADH OXIDOREDUCTASE-RELATED"/>
    <property type="match status" value="1"/>
</dbReference>
<evidence type="ECO:0000313" key="3">
    <source>
        <dbReference type="Proteomes" id="UP000772434"/>
    </source>
</evidence>
<dbReference type="SUPFAM" id="SSF51395">
    <property type="entry name" value="FMN-linked oxidoreductases"/>
    <property type="match status" value="1"/>
</dbReference>
<dbReference type="InterPro" id="IPR001155">
    <property type="entry name" value="OxRdtase_FMN_N"/>
</dbReference>
<organism evidence="2 3">
    <name type="scientific">Rhodocollybia butyracea</name>
    <dbReference type="NCBI Taxonomy" id="206335"/>
    <lineage>
        <taxon>Eukaryota</taxon>
        <taxon>Fungi</taxon>
        <taxon>Dikarya</taxon>
        <taxon>Basidiomycota</taxon>
        <taxon>Agaricomycotina</taxon>
        <taxon>Agaricomycetes</taxon>
        <taxon>Agaricomycetidae</taxon>
        <taxon>Agaricales</taxon>
        <taxon>Marasmiineae</taxon>
        <taxon>Omphalotaceae</taxon>
        <taxon>Rhodocollybia</taxon>
    </lineage>
</organism>
<dbReference type="InterPro" id="IPR013785">
    <property type="entry name" value="Aldolase_TIM"/>
</dbReference>